<protein>
    <submittedName>
        <fullName evidence="5">ADP-heptose:LPS heptosyltransferase</fullName>
    </submittedName>
</protein>
<evidence type="ECO:0000259" key="4">
    <source>
        <dbReference type="Pfam" id="PF13439"/>
    </source>
</evidence>
<dbReference type="Pfam" id="PF01075">
    <property type="entry name" value="Glyco_transf_9"/>
    <property type="match status" value="1"/>
</dbReference>
<dbReference type="EMBL" id="QKZK01000012">
    <property type="protein sequence ID" value="PZX16669.1"/>
    <property type="molecule type" value="Genomic_DNA"/>
</dbReference>
<name>A0A2W7Q4P6_9BACT</name>
<comment type="caution">
    <text evidence="5">The sequence shown here is derived from an EMBL/GenBank/DDBJ whole genome shotgun (WGS) entry which is preliminary data.</text>
</comment>
<reference evidence="5 6" key="1">
    <citation type="submission" date="2018-06" db="EMBL/GenBank/DDBJ databases">
        <title>Genomic Encyclopedia of Archaeal and Bacterial Type Strains, Phase II (KMG-II): from individual species to whole genera.</title>
        <authorList>
            <person name="Goeker M."/>
        </authorList>
    </citation>
    <scope>NUCLEOTIDE SEQUENCE [LARGE SCALE GENOMIC DNA]</scope>
    <source>
        <strain evidence="5 6">DSM 6779</strain>
    </source>
</reference>
<dbReference type="InterPro" id="IPR001296">
    <property type="entry name" value="Glyco_trans_1"/>
</dbReference>
<dbReference type="PANTHER" id="PTHR30160:SF1">
    <property type="entry name" value="LIPOPOLYSACCHARIDE 1,2-N-ACETYLGLUCOSAMINETRANSFERASE-RELATED"/>
    <property type="match status" value="1"/>
</dbReference>
<keyword evidence="2 5" id="KW-0808">Transferase</keyword>
<dbReference type="InterPro" id="IPR002201">
    <property type="entry name" value="Glyco_trans_9"/>
</dbReference>
<dbReference type="Gene3D" id="3.40.50.2000">
    <property type="entry name" value="Glycogen Phosphorylase B"/>
    <property type="match status" value="4"/>
</dbReference>
<gene>
    <name evidence="5" type="ORF">LX69_01739</name>
</gene>
<proteinExistence type="predicted"/>
<sequence>MNILLINSIGRTKWGGGEKWMLLAAAGLNARGHHVVIACRKGSMIALKAAAAGLHTIHLPIYTDFSVTGAWKLWRQGLKERFNVIIGCQNRDVRIAGFVSPFMGHPVVLSRQGVQLIHRSYKYKWSFQHFCDGIITNTRTIKEEYDSYGWWGDDFVKVIHNGVEPPVPVDEPIDIHQWIPRTEVTPRIVLSGGRLSKQKGYEYLIEAARDVCRVHSDVYFFIAGKGKEEGRLNQLIDALGLSGRVFLVGFHENLAPLFRQSSLFVLSSLFEGMPNVVMEAMMNLVPVVSTRVNGVEELIGVDGAGVIVPPADSRALAAAIVDVLSLDSCQPMIDKAKLRVDAMFSVDAMVTNLENYLKEKVSARAPRRCLVIQTAFIGDVILATPVVEKLRRFYPDCKIDFLLRKGNEGLLDHHPLLNEVIVFDKKGGKYRQLFHLIRRIRRTRYDVVVNIQRYSTTGIITALSGARQTIGFKKNGLSRFFTFRIDHRMHSSGPSEHEVVRNLKLIDHLTDPGFEMPRMYPQPSDFEAVKHDAPYYVMAPTSVWFTKQYPFHKWVELMDALPYTHTIFLTGGKGDAAVCEELKKQSRHPNVVNRAGELSFLRSAALMKGAQMNFVNDSAPLHICSAMNAPVRAMFCSTVPAFGYTPLSDDAMVLETHHSLACRPCGLHGKRACPQGHFKCGDIGIDAILNALPMETGR</sequence>
<dbReference type="OrthoDB" id="9768048at2"/>
<evidence type="ECO:0000256" key="2">
    <source>
        <dbReference type="ARBA" id="ARBA00022679"/>
    </source>
</evidence>
<dbReference type="Pfam" id="PF00534">
    <property type="entry name" value="Glycos_transf_1"/>
    <property type="match status" value="1"/>
</dbReference>
<dbReference type="SUPFAM" id="SSF53756">
    <property type="entry name" value="UDP-Glycosyltransferase/glycogen phosphorylase"/>
    <property type="match status" value="2"/>
</dbReference>
<keyword evidence="6" id="KW-1185">Reference proteome</keyword>
<dbReference type="PANTHER" id="PTHR30160">
    <property type="entry name" value="TETRAACYLDISACCHARIDE 4'-KINASE-RELATED"/>
    <property type="match status" value="1"/>
</dbReference>
<organism evidence="5 6">
    <name type="scientific">Breznakibacter xylanolyticus</name>
    <dbReference type="NCBI Taxonomy" id="990"/>
    <lineage>
        <taxon>Bacteria</taxon>
        <taxon>Pseudomonadati</taxon>
        <taxon>Bacteroidota</taxon>
        <taxon>Bacteroidia</taxon>
        <taxon>Marinilabiliales</taxon>
        <taxon>Marinilabiliaceae</taxon>
        <taxon>Breznakibacter</taxon>
    </lineage>
</organism>
<feature type="domain" description="Glycosyl transferase family 1" evidence="3">
    <location>
        <begin position="181"/>
        <end position="337"/>
    </location>
</feature>
<evidence type="ECO:0000313" key="6">
    <source>
        <dbReference type="Proteomes" id="UP000249239"/>
    </source>
</evidence>
<dbReference type="Pfam" id="PF13439">
    <property type="entry name" value="Glyco_transf_4"/>
    <property type="match status" value="1"/>
</dbReference>
<dbReference type="RefSeq" id="WP_146260691.1">
    <property type="nucleotide sequence ID" value="NZ_QKZK01000012.1"/>
</dbReference>
<dbReference type="InterPro" id="IPR051199">
    <property type="entry name" value="LPS_LOS_Heptosyltrfase"/>
</dbReference>
<feature type="domain" description="Glycosyltransferase subfamily 4-like N-terminal" evidence="4">
    <location>
        <begin position="14"/>
        <end position="164"/>
    </location>
</feature>
<evidence type="ECO:0000313" key="5">
    <source>
        <dbReference type="EMBL" id="PZX16669.1"/>
    </source>
</evidence>
<dbReference type="GO" id="GO:0009244">
    <property type="term" value="P:lipopolysaccharide core region biosynthetic process"/>
    <property type="evidence" value="ECO:0007669"/>
    <property type="project" value="TreeGrafter"/>
</dbReference>
<dbReference type="Proteomes" id="UP000249239">
    <property type="component" value="Unassembled WGS sequence"/>
</dbReference>
<dbReference type="GO" id="GO:0008713">
    <property type="term" value="F:ADP-heptose-lipopolysaccharide heptosyltransferase activity"/>
    <property type="evidence" value="ECO:0007669"/>
    <property type="project" value="TreeGrafter"/>
</dbReference>
<keyword evidence="1" id="KW-0328">Glycosyltransferase</keyword>
<dbReference type="AlphaFoldDB" id="A0A2W7Q4P6"/>
<evidence type="ECO:0000259" key="3">
    <source>
        <dbReference type="Pfam" id="PF00534"/>
    </source>
</evidence>
<evidence type="ECO:0000256" key="1">
    <source>
        <dbReference type="ARBA" id="ARBA00022676"/>
    </source>
</evidence>
<dbReference type="InterPro" id="IPR028098">
    <property type="entry name" value="Glyco_trans_4-like_N"/>
</dbReference>
<dbReference type="CDD" id="cd03811">
    <property type="entry name" value="GT4_GT28_WabH-like"/>
    <property type="match status" value="1"/>
</dbReference>
<dbReference type="CDD" id="cd03789">
    <property type="entry name" value="GT9_LPS_heptosyltransferase"/>
    <property type="match status" value="1"/>
</dbReference>
<accession>A0A2W7Q4P6</accession>
<dbReference type="GO" id="GO:0005829">
    <property type="term" value="C:cytosol"/>
    <property type="evidence" value="ECO:0007669"/>
    <property type="project" value="TreeGrafter"/>
</dbReference>
<dbReference type="Pfam" id="PF14595">
    <property type="entry name" value="Thioredoxin_9"/>
    <property type="match status" value="1"/>
</dbReference>